<keyword evidence="2 9" id="KW-0409">Iron storage</keyword>
<dbReference type="GO" id="GO:0006879">
    <property type="term" value="P:intracellular iron ion homeostasis"/>
    <property type="evidence" value="ECO:0007669"/>
    <property type="project" value="UniProtKB-KW"/>
</dbReference>
<keyword evidence="12" id="KW-1185">Reference proteome</keyword>
<keyword evidence="9" id="KW-0560">Oxidoreductase</keyword>
<dbReference type="Pfam" id="PF00210">
    <property type="entry name" value="Ferritin"/>
    <property type="match status" value="1"/>
</dbReference>
<dbReference type="InterPro" id="IPR008331">
    <property type="entry name" value="Ferritin_DPS_dom"/>
</dbReference>
<keyword evidence="3 8" id="KW-0479">Metal-binding</keyword>
<dbReference type="SUPFAM" id="SSF47240">
    <property type="entry name" value="Ferritin-like"/>
    <property type="match status" value="1"/>
</dbReference>
<dbReference type="GO" id="GO:0008198">
    <property type="term" value="F:ferrous iron binding"/>
    <property type="evidence" value="ECO:0007669"/>
    <property type="project" value="TreeGrafter"/>
</dbReference>
<comment type="function">
    <text evidence="5">Stores iron in a soluble, non-toxic, readily available form. Important for iron homeostasis. Has ferroxidase activity. Iron is taken up in the ferrous form and deposited as ferric hydroxides after oxidation.</text>
</comment>
<comment type="function">
    <text evidence="9">Stores iron in a soluble, non-toxic, readily available form. Important for iron homeostasis. Iron is taken up in the ferrous form and deposited as ferric hydroxides after oxidation.</text>
</comment>
<feature type="binding site" evidence="8">
    <location>
        <position position="154"/>
    </location>
    <ligand>
        <name>Fe cation</name>
        <dbReference type="ChEBI" id="CHEBI:24875"/>
        <label>1</label>
    </ligand>
</feature>
<dbReference type="InterPro" id="IPR001519">
    <property type="entry name" value="Ferritin"/>
</dbReference>
<dbReference type="EC" id="1.16.3.1" evidence="9"/>
<feature type="binding site" evidence="8">
    <location>
        <position position="70"/>
    </location>
    <ligand>
        <name>Fe cation</name>
        <dbReference type="ChEBI" id="CHEBI:24875"/>
        <label>1</label>
    </ligand>
</feature>
<organism evidence="11 12">
    <name type="scientific">Elliptochloris bilobata</name>
    <dbReference type="NCBI Taxonomy" id="381761"/>
    <lineage>
        <taxon>Eukaryota</taxon>
        <taxon>Viridiplantae</taxon>
        <taxon>Chlorophyta</taxon>
        <taxon>core chlorophytes</taxon>
        <taxon>Trebouxiophyceae</taxon>
        <taxon>Trebouxiophyceae incertae sedis</taxon>
        <taxon>Elliptochloris clade</taxon>
        <taxon>Elliptochloris</taxon>
    </lineage>
</organism>
<feature type="domain" description="Ferritin-like diiron" evidence="10">
    <location>
        <begin position="53"/>
        <end position="205"/>
    </location>
</feature>
<dbReference type="GO" id="GO:0005737">
    <property type="term" value="C:cytoplasm"/>
    <property type="evidence" value="ECO:0007669"/>
    <property type="project" value="TreeGrafter"/>
</dbReference>
<dbReference type="InterPro" id="IPR009040">
    <property type="entry name" value="Ferritin-like_diiron"/>
</dbReference>
<dbReference type="EMBL" id="JALJOU010000023">
    <property type="protein sequence ID" value="KAK9837079.1"/>
    <property type="molecule type" value="Genomic_DNA"/>
</dbReference>
<evidence type="ECO:0000313" key="12">
    <source>
        <dbReference type="Proteomes" id="UP001445335"/>
    </source>
</evidence>
<protein>
    <recommendedName>
        <fullName evidence="9">Ferritin</fullName>
        <ecNumber evidence="9">1.16.3.1</ecNumber>
    </recommendedName>
</protein>
<dbReference type="GO" id="GO:0008199">
    <property type="term" value="F:ferric iron binding"/>
    <property type="evidence" value="ECO:0007669"/>
    <property type="project" value="InterPro"/>
</dbReference>
<dbReference type="CDD" id="cd01056">
    <property type="entry name" value="Euk_Ferritin"/>
    <property type="match status" value="1"/>
</dbReference>
<gene>
    <name evidence="11" type="ORF">WJX81_001219</name>
</gene>
<evidence type="ECO:0000256" key="3">
    <source>
        <dbReference type="ARBA" id="ARBA00022723"/>
    </source>
</evidence>
<dbReference type="InterPro" id="IPR012347">
    <property type="entry name" value="Ferritin-like"/>
</dbReference>
<evidence type="ECO:0000313" key="11">
    <source>
        <dbReference type="EMBL" id="KAK9837079.1"/>
    </source>
</evidence>
<evidence type="ECO:0000256" key="6">
    <source>
        <dbReference type="ARBA" id="ARBA00026060"/>
    </source>
</evidence>
<dbReference type="GO" id="GO:0004322">
    <property type="term" value="F:ferroxidase activity"/>
    <property type="evidence" value="ECO:0007669"/>
    <property type="project" value="UniProtKB-EC"/>
</dbReference>
<evidence type="ECO:0000256" key="9">
    <source>
        <dbReference type="RuleBase" id="RU361145"/>
    </source>
</evidence>
<comment type="caution">
    <text evidence="11">The sequence shown here is derived from an EMBL/GenBank/DDBJ whole genome shotgun (WGS) entry which is preliminary data.</text>
</comment>
<sequence>MLYASQPVTRPASKCAATKKSEELVVDFRPFEEVKPALATVEKAQPSDSFARVDYTPTLESAINEQINIEYNISYVYHALHSYFDRDNVALPNIAKYFNEQSLEERSHAQSLIRYQNKRGGRVKLHALVGTQSEFDHSEKGDALYAFELALSLEKLNFTKLWRLHDVAVQANDPEACNYIEDMLDEQAADVKTAAEYVSQLRRVDKGLGVYVFDKTFQEEDGVA</sequence>
<comment type="catalytic activity">
    <reaction evidence="7 9">
        <text>4 Fe(2+) + O2 + 4 H(+) = 4 Fe(3+) + 2 H2O</text>
        <dbReference type="Rhea" id="RHEA:11148"/>
        <dbReference type="ChEBI" id="CHEBI:15377"/>
        <dbReference type="ChEBI" id="CHEBI:15378"/>
        <dbReference type="ChEBI" id="CHEBI:15379"/>
        <dbReference type="ChEBI" id="CHEBI:29033"/>
        <dbReference type="ChEBI" id="CHEBI:29034"/>
        <dbReference type="EC" id="1.16.3.1"/>
    </reaction>
</comment>
<comment type="subunit">
    <text evidence="6">Oligomer of 24 subunits. There are two types of subunits: L (light) chain and H (heavy) chain. The major chain can be light or heavy, depending on the species and tissue type. The functional molecule forms a roughly spherical shell with a diameter of 12 nm and contains a central cavity into which the insoluble mineral iron core is deposited.</text>
</comment>
<name>A0AAW1RTL9_9CHLO</name>
<dbReference type="PANTHER" id="PTHR11431:SF75">
    <property type="entry name" value="FERRITIN"/>
    <property type="match status" value="1"/>
</dbReference>
<dbReference type="InterPro" id="IPR009078">
    <property type="entry name" value="Ferritin-like_SF"/>
</dbReference>
<evidence type="ECO:0000256" key="4">
    <source>
        <dbReference type="ARBA" id="ARBA00023004"/>
    </source>
</evidence>
<evidence type="ECO:0000256" key="1">
    <source>
        <dbReference type="ARBA" id="ARBA00007513"/>
    </source>
</evidence>
<keyword evidence="4 8" id="KW-0408">Iron</keyword>
<dbReference type="Gene3D" id="1.20.1260.10">
    <property type="match status" value="1"/>
</dbReference>
<feature type="binding site" evidence="8">
    <location>
        <position position="105"/>
    </location>
    <ligand>
        <name>Fe cation</name>
        <dbReference type="ChEBI" id="CHEBI:24875"/>
        <label>1</label>
    </ligand>
</feature>
<dbReference type="AlphaFoldDB" id="A0AAW1RTL9"/>
<evidence type="ECO:0000256" key="5">
    <source>
        <dbReference type="ARBA" id="ARBA00025111"/>
    </source>
</evidence>
<dbReference type="PROSITE" id="PS50905">
    <property type="entry name" value="FERRITIN_LIKE"/>
    <property type="match status" value="1"/>
</dbReference>
<dbReference type="GO" id="GO:0006826">
    <property type="term" value="P:iron ion transport"/>
    <property type="evidence" value="ECO:0007669"/>
    <property type="project" value="InterPro"/>
</dbReference>
<feature type="binding site" evidence="8">
    <location>
        <position position="108"/>
    </location>
    <ligand>
        <name>Fe cation</name>
        <dbReference type="ChEBI" id="CHEBI:24875"/>
        <label>2</label>
    </ligand>
</feature>
<reference evidence="11 12" key="1">
    <citation type="journal article" date="2024" name="Nat. Commun.">
        <title>Phylogenomics reveals the evolutionary origins of lichenization in chlorophyte algae.</title>
        <authorList>
            <person name="Puginier C."/>
            <person name="Libourel C."/>
            <person name="Otte J."/>
            <person name="Skaloud P."/>
            <person name="Haon M."/>
            <person name="Grisel S."/>
            <person name="Petersen M."/>
            <person name="Berrin J.G."/>
            <person name="Delaux P.M."/>
            <person name="Dal Grande F."/>
            <person name="Keller J."/>
        </authorList>
    </citation>
    <scope>NUCLEOTIDE SEQUENCE [LARGE SCALE GENOMIC DNA]</scope>
    <source>
        <strain evidence="11 12">SAG 245.80</strain>
    </source>
</reference>
<dbReference type="Proteomes" id="UP001445335">
    <property type="component" value="Unassembled WGS sequence"/>
</dbReference>
<feature type="binding site" evidence="8">
    <location>
        <position position="187"/>
    </location>
    <ligand>
        <name>Fe cation</name>
        <dbReference type="ChEBI" id="CHEBI:24875"/>
        <label>1</label>
    </ligand>
</feature>
<accession>A0AAW1RTL9</accession>
<proteinExistence type="inferred from homology"/>
<comment type="similarity">
    <text evidence="1 9">Belongs to the ferritin family.</text>
</comment>
<evidence type="ECO:0000256" key="2">
    <source>
        <dbReference type="ARBA" id="ARBA00022434"/>
    </source>
</evidence>
<evidence type="ECO:0000259" key="10">
    <source>
        <dbReference type="PROSITE" id="PS50905"/>
    </source>
</evidence>
<dbReference type="PANTHER" id="PTHR11431">
    <property type="entry name" value="FERRITIN"/>
    <property type="match status" value="1"/>
</dbReference>
<evidence type="ECO:0000256" key="7">
    <source>
        <dbReference type="ARBA" id="ARBA00047990"/>
    </source>
</evidence>
<evidence type="ECO:0000256" key="8">
    <source>
        <dbReference type="PIRSR" id="PIRSR601519-1"/>
    </source>
</evidence>